<dbReference type="Pfam" id="PF04397">
    <property type="entry name" value="LytTR"/>
    <property type="match status" value="1"/>
</dbReference>
<dbReference type="PROSITE" id="PS50930">
    <property type="entry name" value="HTH_LYTTR"/>
    <property type="match status" value="1"/>
</dbReference>
<organism evidence="4 5">
    <name type="scientific">Dyadobacter arcticus</name>
    <dbReference type="NCBI Taxonomy" id="1078754"/>
    <lineage>
        <taxon>Bacteria</taxon>
        <taxon>Pseudomonadati</taxon>
        <taxon>Bacteroidota</taxon>
        <taxon>Cytophagia</taxon>
        <taxon>Cytophagales</taxon>
        <taxon>Spirosomataceae</taxon>
        <taxon>Dyadobacter</taxon>
    </lineage>
</organism>
<evidence type="ECO:0000259" key="2">
    <source>
        <dbReference type="PROSITE" id="PS50110"/>
    </source>
</evidence>
<reference evidence="4 5" key="1">
    <citation type="submission" date="2020-03" db="EMBL/GenBank/DDBJ databases">
        <title>Genomic Encyclopedia of Type Strains, Phase IV (KMG-IV): sequencing the most valuable type-strain genomes for metagenomic binning, comparative biology and taxonomic classification.</title>
        <authorList>
            <person name="Goeker M."/>
        </authorList>
    </citation>
    <scope>NUCLEOTIDE SEQUENCE [LARGE SCALE GENOMIC DNA]</scope>
    <source>
        <strain evidence="4 5">DSM 102865</strain>
    </source>
</reference>
<dbReference type="GO" id="GO:0003677">
    <property type="term" value="F:DNA binding"/>
    <property type="evidence" value="ECO:0007669"/>
    <property type="project" value="UniProtKB-KW"/>
</dbReference>
<dbReference type="InterPro" id="IPR046947">
    <property type="entry name" value="LytR-like"/>
</dbReference>
<dbReference type="InterPro" id="IPR001789">
    <property type="entry name" value="Sig_transdc_resp-reg_receiver"/>
</dbReference>
<evidence type="ECO:0000259" key="3">
    <source>
        <dbReference type="PROSITE" id="PS50930"/>
    </source>
</evidence>
<protein>
    <submittedName>
        <fullName evidence="4">DNA-binding LytR/AlgR family response regulator</fullName>
    </submittedName>
</protein>
<keyword evidence="4" id="KW-0238">DNA-binding</keyword>
<evidence type="ECO:0000256" key="1">
    <source>
        <dbReference type="PROSITE-ProRule" id="PRU00169"/>
    </source>
</evidence>
<feature type="domain" description="HTH LytTR-type" evidence="3">
    <location>
        <begin position="150"/>
        <end position="247"/>
    </location>
</feature>
<dbReference type="RefSeq" id="WP_167266237.1">
    <property type="nucleotide sequence ID" value="NZ_JAASQJ010000001.1"/>
</dbReference>
<keyword evidence="1" id="KW-0597">Phosphoprotein</keyword>
<dbReference type="PANTHER" id="PTHR37299:SF1">
    <property type="entry name" value="STAGE 0 SPORULATION PROTEIN A HOMOLOG"/>
    <property type="match status" value="1"/>
</dbReference>
<name>A0ABX0UHZ2_9BACT</name>
<dbReference type="PROSITE" id="PS50110">
    <property type="entry name" value="RESPONSE_REGULATORY"/>
    <property type="match status" value="1"/>
</dbReference>
<comment type="caution">
    <text evidence="4">The sequence shown here is derived from an EMBL/GenBank/DDBJ whole genome shotgun (WGS) entry which is preliminary data.</text>
</comment>
<keyword evidence="5" id="KW-1185">Reference proteome</keyword>
<feature type="modified residue" description="4-aspartylphosphate" evidence="1">
    <location>
        <position position="55"/>
    </location>
</feature>
<dbReference type="Pfam" id="PF00072">
    <property type="entry name" value="Response_reg"/>
    <property type="match status" value="1"/>
</dbReference>
<proteinExistence type="predicted"/>
<feature type="domain" description="Response regulatory" evidence="2">
    <location>
        <begin position="4"/>
        <end position="115"/>
    </location>
</feature>
<dbReference type="Gene3D" id="2.40.50.1020">
    <property type="entry name" value="LytTr DNA-binding domain"/>
    <property type="match status" value="1"/>
</dbReference>
<accession>A0ABX0UHZ2</accession>
<dbReference type="SMART" id="SM00850">
    <property type="entry name" value="LytTR"/>
    <property type="match status" value="1"/>
</dbReference>
<evidence type="ECO:0000313" key="5">
    <source>
        <dbReference type="Proteomes" id="UP001179181"/>
    </source>
</evidence>
<dbReference type="Proteomes" id="UP001179181">
    <property type="component" value="Unassembled WGS sequence"/>
</dbReference>
<gene>
    <name evidence="4" type="ORF">FHS68_000161</name>
</gene>
<dbReference type="InterPro" id="IPR011006">
    <property type="entry name" value="CheY-like_superfamily"/>
</dbReference>
<evidence type="ECO:0000313" key="4">
    <source>
        <dbReference type="EMBL" id="NIJ51005.1"/>
    </source>
</evidence>
<dbReference type="Gene3D" id="3.40.50.2300">
    <property type="match status" value="1"/>
</dbReference>
<dbReference type="InterPro" id="IPR007492">
    <property type="entry name" value="LytTR_DNA-bd_dom"/>
</dbReference>
<sequence>MAIRCLVLDDEPLATDILSDYVGKVSTLDLVAVCHNAMDALVLIQQGKVDLAFVDIQMPDLTGLQFLRVVNGKCKAILTTAYQEYALNGYEYDVIDYLLKPISFERFLSSVQKAQERFHPAPDAVSVPSKELPPKNETILSARPIAAEFIFVKTEYKIIKINLTDILFIEGLKDYVSIYTPTERILSLQTMKKMEEVLPGPRFMRVHKSYIVAMDKIESIERQRIFIGKHVIPVGESYVKEFAKRIE</sequence>
<dbReference type="EMBL" id="JAASQJ010000001">
    <property type="protein sequence ID" value="NIJ51005.1"/>
    <property type="molecule type" value="Genomic_DNA"/>
</dbReference>
<dbReference type="SUPFAM" id="SSF52172">
    <property type="entry name" value="CheY-like"/>
    <property type="match status" value="1"/>
</dbReference>
<dbReference type="PANTHER" id="PTHR37299">
    <property type="entry name" value="TRANSCRIPTIONAL REGULATOR-RELATED"/>
    <property type="match status" value="1"/>
</dbReference>
<dbReference type="SMART" id="SM00448">
    <property type="entry name" value="REC"/>
    <property type="match status" value="1"/>
</dbReference>